<keyword evidence="8" id="KW-1185">Reference proteome</keyword>
<dbReference type="InterPro" id="IPR001940">
    <property type="entry name" value="Peptidase_S1C"/>
</dbReference>
<keyword evidence="3" id="KW-0378">Hydrolase</keyword>
<evidence type="ECO:0000256" key="3">
    <source>
        <dbReference type="ARBA" id="ARBA00022801"/>
    </source>
</evidence>
<dbReference type="Gene3D" id="2.40.10.120">
    <property type="match status" value="1"/>
</dbReference>
<accession>A0A9J6RIE4</accession>
<dbReference type="Gene3D" id="2.30.42.10">
    <property type="match status" value="1"/>
</dbReference>
<dbReference type="PROSITE" id="PS50106">
    <property type="entry name" value="PDZ"/>
    <property type="match status" value="1"/>
</dbReference>
<dbReference type="SUPFAM" id="SSF50494">
    <property type="entry name" value="Trypsin-like serine proteases"/>
    <property type="match status" value="1"/>
</dbReference>
<keyword evidence="5" id="KW-0812">Transmembrane</keyword>
<dbReference type="Pfam" id="PF13365">
    <property type="entry name" value="Trypsin_2"/>
    <property type="match status" value="1"/>
</dbReference>
<evidence type="ECO:0000256" key="5">
    <source>
        <dbReference type="SAM" id="Phobius"/>
    </source>
</evidence>
<dbReference type="InterPro" id="IPR051201">
    <property type="entry name" value="Chloro_Bact_Ser_Proteases"/>
</dbReference>
<dbReference type="Pfam" id="PF13180">
    <property type="entry name" value="PDZ_2"/>
    <property type="match status" value="1"/>
</dbReference>
<dbReference type="PRINTS" id="PR00834">
    <property type="entry name" value="PROTEASES2C"/>
</dbReference>
<dbReference type="PANTHER" id="PTHR43343">
    <property type="entry name" value="PEPTIDASE S12"/>
    <property type="match status" value="1"/>
</dbReference>
<feature type="transmembrane region" description="Helical" evidence="5">
    <location>
        <begin position="7"/>
        <end position="26"/>
    </location>
</feature>
<keyword evidence="4" id="KW-0720">Serine protease</keyword>
<dbReference type="GO" id="GO:0004252">
    <property type="term" value="F:serine-type endopeptidase activity"/>
    <property type="evidence" value="ECO:0007669"/>
    <property type="project" value="InterPro"/>
</dbReference>
<dbReference type="PANTHER" id="PTHR43343:SF3">
    <property type="entry name" value="PROTEASE DO-LIKE 8, CHLOROPLASTIC"/>
    <property type="match status" value="1"/>
</dbReference>
<dbReference type="InterPro" id="IPR001478">
    <property type="entry name" value="PDZ"/>
</dbReference>
<keyword evidence="2" id="KW-0645">Protease</keyword>
<dbReference type="InterPro" id="IPR009003">
    <property type="entry name" value="Peptidase_S1_PA"/>
</dbReference>
<organism evidence="7 8">
    <name type="scientific">Dasania phycosphaerae</name>
    <dbReference type="NCBI Taxonomy" id="2950436"/>
    <lineage>
        <taxon>Bacteria</taxon>
        <taxon>Pseudomonadati</taxon>
        <taxon>Pseudomonadota</taxon>
        <taxon>Gammaproteobacteria</taxon>
        <taxon>Cellvibrionales</taxon>
        <taxon>Spongiibacteraceae</taxon>
        <taxon>Dasania</taxon>
    </lineage>
</organism>
<feature type="domain" description="PDZ" evidence="6">
    <location>
        <begin position="261"/>
        <end position="352"/>
    </location>
</feature>
<dbReference type="SMART" id="SM00228">
    <property type="entry name" value="PDZ"/>
    <property type="match status" value="1"/>
</dbReference>
<dbReference type="EMBL" id="JAPTGG010000001">
    <property type="protein sequence ID" value="MCZ0863983.1"/>
    <property type="molecule type" value="Genomic_DNA"/>
</dbReference>
<reference evidence="7 8" key="1">
    <citation type="submission" date="2022-12" db="EMBL/GenBank/DDBJ databases">
        <title>Dasania phycosphaerae sp. nov., isolated from particulate material of the south coast of Korea.</title>
        <authorList>
            <person name="Jiang Y."/>
        </authorList>
    </citation>
    <scope>NUCLEOTIDE SEQUENCE [LARGE SCALE GENOMIC DNA]</scope>
    <source>
        <strain evidence="7 8">GY-19</strain>
    </source>
</reference>
<name>A0A9J6RIE4_9GAMM</name>
<dbReference type="RefSeq" id="WP_258330128.1">
    <property type="nucleotide sequence ID" value="NZ_JAPTGG010000001.1"/>
</dbReference>
<dbReference type="GO" id="GO:0006508">
    <property type="term" value="P:proteolysis"/>
    <property type="evidence" value="ECO:0007669"/>
    <property type="project" value="UniProtKB-KW"/>
</dbReference>
<comment type="similarity">
    <text evidence="1">Belongs to the peptidase S1C family.</text>
</comment>
<sequence>MNKLIRFLSWPVLCGVLAAVIILQYLNNGNSQHSAPANIGPNSYAQSVQNAAPAVVNIYTKKTVKQKLPPLFNDPFFRHFLERNNIRQKERVQQSLGSGVIMNEQGFILTNHHVINGAEEILILLHDGREALANIVGSDPDTDLAVLKIELDDLAFIQLGDPAQAQVGDVVLAIGNPYGFGQTVTQGIISATGRYGLQLNTYENYIQTDAAINPGNSGGALVDAQGKLLGINSAIYSRTGGSQGIGLAIPIDLALRIAEDLIQYGKAIRGWLGVEVQPLTAMAAQNYNLSPGNGVVVTAVADTGPAAQAMIKPGDIIVAINNKPIGDGNIGMNLIAATRPGEQVSIELVRNRNHFNVTAIIGSRPE</sequence>
<evidence type="ECO:0000256" key="1">
    <source>
        <dbReference type="ARBA" id="ARBA00010541"/>
    </source>
</evidence>
<dbReference type="FunFam" id="2.40.10.10:FF:000001">
    <property type="entry name" value="Periplasmic serine protease DegS"/>
    <property type="match status" value="1"/>
</dbReference>
<evidence type="ECO:0000256" key="2">
    <source>
        <dbReference type="ARBA" id="ARBA00022670"/>
    </source>
</evidence>
<keyword evidence="5" id="KW-0472">Membrane</keyword>
<gene>
    <name evidence="7" type="ORF">O0V09_02155</name>
</gene>
<dbReference type="AlphaFoldDB" id="A0A9J6RIE4"/>
<proteinExistence type="inferred from homology"/>
<evidence type="ECO:0000313" key="8">
    <source>
        <dbReference type="Proteomes" id="UP001069090"/>
    </source>
</evidence>
<dbReference type="Proteomes" id="UP001069090">
    <property type="component" value="Unassembled WGS sequence"/>
</dbReference>
<evidence type="ECO:0000313" key="7">
    <source>
        <dbReference type="EMBL" id="MCZ0863983.1"/>
    </source>
</evidence>
<dbReference type="InterPro" id="IPR036034">
    <property type="entry name" value="PDZ_sf"/>
</dbReference>
<evidence type="ECO:0000256" key="4">
    <source>
        <dbReference type="ARBA" id="ARBA00022825"/>
    </source>
</evidence>
<protein>
    <submittedName>
        <fullName evidence="7">Trypsin-like peptidase domain-containing protein</fullName>
    </submittedName>
</protein>
<comment type="caution">
    <text evidence="7">The sequence shown here is derived from an EMBL/GenBank/DDBJ whole genome shotgun (WGS) entry which is preliminary data.</text>
</comment>
<keyword evidence="5" id="KW-1133">Transmembrane helix</keyword>
<evidence type="ECO:0000259" key="6">
    <source>
        <dbReference type="PROSITE" id="PS50106"/>
    </source>
</evidence>
<dbReference type="SUPFAM" id="SSF50156">
    <property type="entry name" value="PDZ domain-like"/>
    <property type="match status" value="1"/>
</dbReference>